<name>A0A8J8B342_9FIRM</name>
<dbReference type="GO" id="GO:0016020">
    <property type="term" value="C:membrane"/>
    <property type="evidence" value="ECO:0007669"/>
    <property type="project" value="InterPro"/>
</dbReference>
<gene>
    <name evidence="4" type="ORF">KCX82_15855</name>
</gene>
<dbReference type="Proteomes" id="UP000675664">
    <property type="component" value="Unassembled WGS sequence"/>
</dbReference>
<keyword evidence="2" id="KW-0812">Transmembrane</keyword>
<comment type="similarity">
    <text evidence="1">Belongs to the EamA transporter family.</text>
</comment>
<dbReference type="SUPFAM" id="SSF103481">
    <property type="entry name" value="Multidrug resistance efflux transporter EmrE"/>
    <property type="match status" value="2"/>
</dbReference>
<evidence type="ECO:0000313" key="4">
    <source>
        <dbReference type="EMBL" id="MBR0599362.1"/>
    </source>
</evidence>
<feature type="transmembrane region" description="Helical" evidence="2">
    <location>
        <begin position="184"/>
        <end position="208"/>
    </location>
</feature>
<dbReference type="PANTHER" id="PTHR22911">
    <property type="entry name" value="ACYL-MALONYL CONDENSING ENZYME-RELATED"/>
    <property type="match status" value="1"/>
</dbReference>
<feature type="transmembrane region" description="Helical" evidence="2">
    <location>
        <begin position="153"/>
        <end position="172"/>
    </location>
</feature>
<feature type="transmembrane region" description="Helical" evidence="2">
    <location>
        <begin position="40"/>
        <end position="57"/>
    </location>
</feature>
<reference evidence="4" key="1">
    <citation type="submission" date="2021-04" db="EMBL/GenBank/DDBJ databases">
        <title>Sinoanaerobacter chloroacetimidivorans sp. nov., an obligate anaerobic bacterium isolated from anaerobic sludge.</title>
        <authorList>
            <person name="Bao Y."/>
        </authorList>
    </citation>
    <scope>NUCLEOTIDE SEQUENCE</scope>
    <source>
        <strain evidence="4">BAD-6</strain>
    </source>
</reference>
<reference evidence="4" key="2">
    <citation type="submission" date="2021-04" db="EMBL/GenBank/DDBJ databases">
        <authorList>
            <person name="Liu J."/>
        </authorList>
    </citation>
    <scope>NUCLEOTIDE SEQUENCE</scope>
    <source>
        <strain evidence="4">BAD-6</strain>
    </source>
</reference>
<keyword evidence="2" id="KW-1133">Transmembrane helix</keyword>
<keyword evidence="5" id="KW-1185">Reference proteome</keyword>
<evidence type="ECO:0000313" key="5">
    <source>
        <dbReference type="Proteomes" id="UP000675664"/>
    </source>
</evidence>
<feature type="transmembrane region" description="Helical" evidence="2">
    <location>
        <begin position="7"/>
        <end position="28"/>
    </location>
</feature>
<feature type="transmembrane region" description="Helical" evidence="2">
    <location>
        <begin position="97"/>
        <end position="116"/>
    </location>
</feature>
<feature type="transmembrane region" description="Helical" evidence="2">
    <location>
        <begin position="214"/>
        <end position="233"/>
    </location>
</feature>
<dbReference type="RefSeq" id="WP_227019493.1">
    <property type="nucleotide sequence ID" value="NZ_JAGSND010000012.1"/>
</dbReference>
<dbReference type="Pfam" id="PF00892">
    <property type="entry name" value="EamA"/>
    <property type="match status" value="2"/>
</dbReference>
<comment type="caution">
    <text evidence="4">The sequence shown here is derived from an EMBL/GenBank/DDBJ whole genome shotgun (WGS) entry which is preliminary data.</text>
</comment>
<dbReference type="Gene3D" id="1.10.3730.20">
    <property type="match status" value="1"/>
</dbReference>
<dbReference type="AlphaFoldDB" id="A0A8J8B342"/>
<keyword evidence="2" id="KW-0472">Membrane</keyword>
<accession>A0A8J8B342</accession>
<organism evidence="4 5">
    <name type="scientific">Sinanaerobacter chloroacetimidivorans</name>
    <dbReference type="NCBI Taxonomy" id="2818044"/>
    <lineage>
        <taxon>Bacteria</taxon>
        <taxon>Bacillati</taxon>
        <taxon>Bacillota</taxon>
        <taxon>Clostridia</taxon>
        <taxon>Peptostreptococcales</taxon>
        <taxon>Anaerovoracaceae</taxon>
        <taxon>Sinanaerobacter</taxon>
    </lineage>
</organism>
<feature type="transmembrane region" description="Helical" evidence="2">
    <location>
        <begin position="69"/>
        <end position="91"/>
    </location>
</feature>
<feature type="domain" description="EamA" evidence="3">
    <location>
        <begin position="153"/>
        <end position="285"/>
    </location>
</feature>
<proteinExistence type="inferred from homology"/>
<evidence type="ECO:0000259" key="3">
    <source>
        <dbReference type="Pfam" id="PF00892"/>
    </source>
</evidence>
<dbReference type="InterPro" id="IPR000620">
    <property type="entry name" value="EamA_dom"/>
</dbReference>
<feature type="transmembrane region" description="Helical" evidence="2">
    <location>
        <begin position="270"/>
        <end position="287"/>
    </location>
</feature>
<feature type="transmembrane region" description="Helical" evidence="2">
    <location>
        <begin position="128"/>
        <end position="147"/>
    </location>
</feature>
<feature type="domain" description="EamA" evidence="3">
    <location>
        <begin position="6"/>
        <end position="141"/>
    </location>
</feature>
<dbReference type="InterPro" id="IPR037185">
    <property type="entry name" value="EmrE-like"/>
</dbReference>
<evidence type="ECO:0000256" key="1">
    <source>
        <dbReference type="ARBA" id="ARBA00007362"/>
    </source>
</evidence>
<dbReference type="EMBL" id="JAGSND010000012">
    <property type="protein sequence ID" value="MBR0599362.1"/>
    <property type="molecule type" value="Genomic_DNA"/>
</dbReference>
<protein>
    <submittedName>
        <fullName evidence="4">DMT family transporter</fullName>
    </submittedName>
</protein>
<sequence>MRNHTYGYIYAILAAFFFALIAIIGKGLVSGGTHPLQVTFYQYVFTILILGIWLSARKSSALRCNAKQLRSFALLGVIGGAGTNLLFYSALQYLDAGISSMLLFVHPVYITIFFAVTRIRTMKPLNYFSVLLAVSGAAIVLDIFSGALRLSPIGISLGILSGVSYAFYNIFADLKLKSEDPNIINFYACISAMIFTLVLLLFSGIGFTVDYKDLPSIFVLAGFSGILPVYFIFKALQYIGSEKVSVIASVELPMTLIMAFTFLGERMRPIQLFGVLLIIISTILLHYHEKEKNIEQ</sequence>
<feature type="transmembrane region" description="Helical" evidence="2">
    <location>
        <begin position="245"/>
        <end position="264"/>
    </location>
</feature>
<evidence type="ECO:0000256" key="2">
    <source>
        <dbReference type="SAM" id="Phobius"/>
    </source>
</evidence>